<name>A0ABU6HHT5_9RHOB</name>
<evidence type="ECO:0000256" key="7">
    <source>
        <dbReference type="ARBA" id="ARBA00022989"/>
    </source>
</evidence>
<evidence type="ECO:0000256" key="9">
    <source>
        <dbReference type="ARBA" id="ARBA00023136"/>
    </source>
</evidence>
<dbReference type="EMBL" id="JAYLLH010000016">
    <property type="protein sequence ID" value="MEC3862024.1"/>
    <property type="molecule type" value="Genomic_DNA"/>
</dbReference>
<dbReference type="PANTHER" id="PTHR43448">
    <property type="entry name" value="PROTOHEME IX FARNESYLTRANSFERASE, MITOCHONDRIAL"/>
    <property type="match status" value="1"/>
</dbReference>
<dbReference type="CDD" id="cd13957">
    <property type="entry name" value="PT_UbiA_Cox10"/>
    <property type="match status" value="1"/>
</dbReference>
<feature type="transmembrane region" description="Helical" evidence="14">
    <location>
        <begin position="248"/>
        <end position="266"/>
    </location>
</feature>
<comment type="catalytic activity">
    <reaction evidence="13 14">
        <text>heme b + (2E,6E)-farnesyl diphosphate + H2O = Fe(II)-heme o + diphosphate</text>
        <dbReference type="Rhea" id="RHEA:28070"/>
        <dbReference type="ChEBI" id="CHEBI:15377"/>
        <dbReference type="ChEBI" id="CHEBI:33019"/>
        <dbReference type="ChEBI" id="CHEBI:60344"/>
        <dbReference type="ChEBI" id="CHEBI:60530"/>
        <dbReference type="ChEBI" id="CHEBI:175763"/>
        <dbReference type="EC" id="2.5.1.141"/>
    </reaction>
</comment>
<dbReference type="InterPro" id="IPR000537">
    <property type="entry name" value="UbiA_prenyltransferase"/>
</dbReference>
<sequence length="317" mass="34375">MSDTSINTGAKTDAYGPEAQLGDYFALLKPRVMTLVVFTALVGLLAAPVPVHPYIAFCAILFIAIGGGASGALNMWWDADIDAVMRRTQKRPIPAGKVQPGEALALGLALSGFSVMFLGLAANWVAGGLLAFTIFFYVVIYTMWLKRWTPQNIVIGGAAGAFPPMIGWAVATGGISVESVLMFCLTFMWTPPHFWALALFMRNDYDDAKVPMLTVTHGRRATRIHILVYTLLLAVLAVGTAFTSIGGPVYLAVAVVLNALFVKGAVQIWRRNEDDSEADNFAIEKRFFKLSLLYLFAHFGAILLEAGLERFGMGGWA</sequence>
<evidence type="ECO:0000256" key="11">
    <source>
        <dbReference type="ARBA" id="ARBA00040810"/>
    </source>
</evidence>
<comment type="subcellular location">
    <subcellularLocation>
        <location evidence="1 14">Cell membrane</location>
        <topology evidence="1 14">Multi-pass membrane protein</topology>
    </subcellularLocation>
</comment>
<evidence type="ECO:0000256" key="2">
    <source>
        <dbReference type="ARBA" id="ARBA00004919"/>
    </source>
</evidence>
<feature type="transmembrane region" description="Helical" evidence="14">
    <location>
        <begin position="287"/>
        <end position="308"/>
    </location>
</feature>
<keyword evidence="8 14" id="KW-0350">Heme biosynthesis</keyword>
<dbReference type="PANTHER" id="PTHR43448:SF7">
    <property type="entry name" value="4-HYDROXYBENZOATE SOLANESYLTRANSFERASE"/>
    <property type="match status" value="1"/>
</dbReference>
<dbReference type="InterPro" id="IPR044878">
    <property type="entry name" value="UbiA_sf"/>
</dbReference>
<evidence type="ECO:0000313" key="15">
    <source>
        <dbReference type="EMBL" id="MEC3862024.1"/>
    </source>
</evidence>
<keyword evidence="4 14" id="KW-1003">Cell membrane</keyword>
<feature type="transmembrane region" description="Helical" evidence="14">
    <location>
        <begin position="222"/>
        <end position="242"/>
    </location>
</feature>
<feature type="transmembrane region" description="Helical" evidence="14">
    <location>
        <begin position="32"/>
        <end position="48"/>
    </location>
</feature>
<feature type="transmembrane region" description="Helical" evidence="14">
    <location>
        <begin position="54"/>
        <end position="77"/>
    </location>
</feature>
<evidence type="ECO:0000256" key="8">
    <source>
        <dbReference type="ARBA" id="ARBA00023133"/>
    </source>
</evidence>
<comment type="caution">
    <text evidence="15">The sequence shown here is derived from an EMBL/GenBank/DDBJ whole genome shotgun (WGS) entry which is preliminary data.</text>
</comment>
<keyword evidence="6 14" id="KW-0812">Transmembrane</keyword>
<evidence type="ECO:0000256" key="10">
    <source>
        <dbReference type="ARBA" id="ARBA00030253"/>
    </source>
</evidence>
<evidence type="ECO:0000256" key="13">
    <source>
        <dbReference type="ARBA" id="ARBA00047690"/>
    </source>
</evidence>
<organism evidence="15 16">
    <name type="scientific">Mesobacterium hydrothermale</name>
    <dbReference type="NCBI Taxonomy" id="3111907"/>
    <lineage>
        <taxon>Bacteria</taxon>
        <taxon>Pseudomonadati</taxon>
        <taxon>Pseudomonadota</taxon>
        <taxon>Alphaproteobacteria</taxon>
        <taxon>Rhodobacterales</taxon>
        <taxon>Roseobacteraceae</taxon>
        <taxon>Mesobacterium</taxon>
    </lineage>
</organism>
<keyword evidence="5 14" id="KW-0808">Transferase</keyword>
<keyword evidence="9 14" id="KW-0472">Membrane</keyword>
<evidence type="ECO:0000256" key="12">
    <source>
        <dbReference type="ARBA" id="ARBA00042475"/>
    </source>
</evidence>
<evidence type="ECO:0000256" key="3">
    <source>
        <dbReference type="ARBA" id="ARBA00012292"/>
    </source>
</evidence>
<dbReference type="InterPro" id="IPR006369">
    <property type="entry name" value="Protohaem_IX_farnesylTrfase"/>
</dbReference>
<comment type="function">
    <text evidence="14">Converts heme B (protoheme IX) to heme O by substitution of the vinyl group on carbon 2 of heme B porphyrin ring with a hydroxyethyl farnesyl side group.</text>
</comment>
<evidence type="ECO:0000256" key="4">
    <source>
        <dbReference type="ARBA" id="ARBA00022475"/>
    </source>
</evidence>
<evidence type="ECO:0000256" key="1">
    <source>
        <dbReference type="ARBA" id="ARBA00004651"/>
    </source>
</evidence>
<dbReference type="RefSeq" id="WP_326297762.1">
    <property type="nucleotide sequence ID" value="NZ_JAYLLH010000016.1"/>
</dbReference>
<evidence type="ECO:0000256" key="5">
    <source>
        <dbReference type="ARBA" id="ARBA00022679"/>
    </source>
</evidence>
<gene>
    <name evidence="15" type="primary">cyoE</name>
    <name evidence="14" type="synonym">ctaB</name>
    <name evidence="15" type="ORF">VK792_12075</name>
</gene>
<dbReference type="PROSITE" id="PS00943">
    <property type="entry name" value="UBIA"/>
    <property type="match status" value="1"/>
</dbReference>
<comment type="pathway">
    <text evidence="2 14">Porphyrin-containing compound metabolism; heme O biosynthesis; heme O from protoheme: step 1/1.</text>
</comment>
<dbReference type="Proteomes" id="UP001348149">
    <property type="component" value="Unassembled WGS sequence"/>
</dbReference>
<feature type="transmembrane region" description="Helical" evidence="14">
    <location>
        <begin position="180"/>
        <end position="201"/>
    </location>
</feature>
<dbReference type="InterPro" id="IPR030470">
    <property type="entry name" value="UbiA_prenylTrfase_CS"/>
</dbReference>
<accession>A0ABU6HHT5</accession>
<dbReference type="GO" id="GO:0008495">
    <property type="term" value="F:protoheme IX farnesyltransferase activity"/>
    <property type="evidence" value="ECO:0007669"/>
    <property type="project" value="UniProtKB-EC"/>
</dbReference>
<evidence type="ECO:0000256" key="14">
    <source>
        <dbReference type="HAMAP-Rule" id="MF_00154"/>
    </source>
</evidence>
<dbReference type="EC" id="2.5.1.141" evidence="3 14"/>
<dbReference type="NCBIfam" id="TIGR01473">
    <property type="entry name" value="cyoE_ctaB"/>
    <property type="match status" value="1"/>
</dbReference>
<reference evidence="15 16" key="1">
    <citation type="submission" date="2024-01" db="EMBL/GenBank/DDBJ databases">
        <title>Mesobacterium rodlantinim sp. nov., isolated from shallow sea hydrothermal systems off Kueishantao Island.</title>
        <authorList>
            <person name="Su Z."/>
            <person name="Tang K."/>
        </authorList>
    </citation>
    <scope>NUCLEOTIDE SEQUENCE [LARGE SCALE GENOMIC DNA]</scope>
    <source>
        <strain evidence="15 16">TK19101</strain>
    </source>
</reference>
<dbReference type="Gene3D" id="1.10.357.140">
    <property type="entry name" value="UbiA prenyltransferase"/>
    <property type="match status" value="1"/>
</dbReference>
<keyword evidence="7 14" id="KW-1133">Transmembrane helix</keyword>
<dbReference type="HAMAP" id="MF_00154">
    <property type="entry name" value="CyoE_CtaB"/>
    <property type="match status" value="1"/>
</dbReference>
<comment type="subunit">
    <text evidence="14">Interacts with CtaA.</text>
</comment>
<comment type="miscellaneous">
    <text evidence="14">Carbon 2 of the heme B porphyrin ring is defined according to the Fischer nomenclature.</text>
</comment>
<comment type="similarity">
    <text evidence="14">Belongs to the UbiA prenyltransferase family. Protoheme IX farnesyltransferase subfamily.</text>
</comment>
<dbReference type="Pfam" id="PF01040">
    <property type="entry name" value="UbiA"/>
    <property type="match status" value="1"/>
</dbReference>
<dbReference type="NCBIfam" id="NF003349">
    <property type="entry name" value="PRK04375.1-2"/>
    <property type="match status" value="1"/>
</dbReference>
<proteinExistence type="inferred from homology"/>
<feature type="transmembrane region" description="Helical" evidence="14">
    <location>
        <begin position="124"/>
        <end position="145"/>
    </location>
</feature>
<keyword evidence="16" id="KW-1185">Reference proteome</keyword>
<feature type="transmembrane region" description="Helical" evidence="14">
    <location>
        <begin position="152"/>
        <end position="174"/>
    </location>
</feature>
<protein>
    <recommendedName>
        <fullName evidence="11 14">Protoheme IX farnesyltransferase</fullName>
        <ecNumber evidence="3 14">2.5.1.141</ecNumber>
    </recommendedName>
    <alternativeName>
        <fullName evidence="12 14">Heme B farnesyltransferase</fullName>
    </alternativeName>
    <alternativeName>
        <fullName evidence="10 14">Heme O synthase</fullName>
    </alternativeName>
</protein>
<evidence type="ECO:0000313" key="16">
    <source>
        <dbReference type="Proteomes" id="UP001348149"/>
    </source>
</evidence>
<feature type="transmembrane region" description="Helical" evidence="14">
    <location>
        <begin position="98"/>
        <end position="118"/>
    </location>
</feature>
<evidence type="ECO:0000256" key="6">
    <source>
        <dbReference type="ARBA" id="ARBA00022692"/>
    </source>
</evidence>